<name>W3XHK2_PESFW</name>
<dbReference type="InterPro" id="IPR025714">
    <property type="entry name" value="Methyltranfer_dom"/>
</dbReference>
<evidence type="ECO:0000313" key="4">
    <source>
        <dbReference type="Proteomes" id="UP000030651"/>
    </source>
</evidence>
<dbReference type="CDD" id="cd02440">
    <property type="entry name" value="AdoMet_MTases"/>
    <property type="match status" value="1"/>
</dbReference>
<dbReference type="AlphaFoldDB" id="W3XHK2"/>
<dbReference type="eggNOG" id="KOG1269">
    <property type="taxonomic scope" value="Eukaryota"/>
</dbReference>
<dbReference type="GO" id="GO:0008168">
    <property type="term" value="F:methyltransferase activity"/>
    <property type="evidence" value="ECO:0007669"/>
    <property type="project" value="TreeGrafter"/>
</dbReference>
<sequence length="277" mass="30334">MSEADSNQQHPAPQAVHHEMRNAENSAAYLLGKLEDMKAINPQIKLLDVGAGSGTISVALAKALPQGYVTAIDIKEDILPRARAIAEMQGVSNIEFLQADVFALPFADASFDVAHCHQVLTHLKEPWRALAEMLRVTKPGGIVAAREGDFQTECIWPDLPGLADFHDFAAKIIVMGGGSATAGRQLLSWALKAGVPRDRIAASFGTWSYIEKEEEKVWAHGIIDIIKAGRLRDAGLNAKFVTESELQDMIKAWEEWAERDDSTLAMMSGEIIIQKHI</sequence>
<dbReference type="Gene3D" id="3.40.50.150">
    <property type="entry name" value="Vaccinia Virus protein VP39"/>
    <property type="match status" value="1"/>
</dbReference>
<dbReference type="InterPro" id="IPR029063">
    <property type="entry name" value="SAM-dependent_MTases_sf"/>
</dbReference>
<gene>
    <name evidence="3" type="ORF">PFICI_03583</name>
</gene>
<feature type="domain" description="Methyltransferase" evidence="2">
    <location>
        <begin position="41"/>
        <end position="152"/>
    </location>
</feature>
<dbReference type="Proteomes" id="UP000030651">
    <property type="component" value="Unassembled WGS sequence"/>
</dbReference>
<dbReference type="KEGG" id="pfy:PFICI_03583"/>
<dbReference type="GeneID" id="19268596"/>
<proteinExistence type="inferred from homology"/>
<dbReference type="PANTHER" id="PTHR43591:SF24">
    <property type="entry name" value="2-METHOXY-6-POLYPRENYL-1,4-BENZOQUINOL METHYLASE, MITOCHONDRIAL"/>
    <property type="match status" value="1"/>
</dbReference>
<dbReference type="EMBL" id="KI912110">
    <property type="protein sequence ID" value="ETS85558.1"/>
    <property type="molecule type" value="Genomic_DNA"/>
</dbReference>
<evidence type="ECO:0000259" key="2">
    <source>
        <dbReference type="Pfam" id="PF13847"/>
    </source>
</evidence>
<dbReference type="Pfam" id="PF13847">
    <property type="entry name" value="Methyltransf_31"/>
    <property type="match status" value="1"/>
</dbReference>
<dbReference type="HOGENOM" id="CLU_057148_1_0_1"/>
<dbReference type="RefSeq" id="XP_007830355.1">
    <property type="nucleotide sequence ID" value="XM_007832164.1"/>
</dbReference>
<organism evidence="3 4">
    <name type="scientific">Pestalotiopsis fici (strain W106-1 / CGMCC3.15140)</name>
    <dbReference type="NCBI Taxonomy" id="1229662"/>
    <lineage>
        <taxon>Eukaryota</taxon>
        <taxon>Fungi</taxon>
        <taxon>Dikarya</taxon>
        <taxon>Ascomycota</taxon>
        <taxon>Pezizomycotina</taxon>
        <taxon>Sordariomycetes</taxon>
        <taxon>Xylariomycetidae</taxon>
        <taxon>Amphisphaeriales</taxon>
        <taxon>Sporocadaceae</taxon>
        <taxon>Pestalotiopsis</taxon>
    </lineage>
</organism>
<reference evidence="4" key="1">
    <citation type="journal article" date="2015" name="BMC Genomics">
        <title>Genomic and transcriptomic analysis of the endophytic fungus Pestalotiopsis fici reveals its lifestyle and high potential for synthesis of natural products.</title>
        <authorList>
            <person name="Wang X."/>
            <person name="Zhang X."/>
            <person name="Liu L."/>
            <person name="Xiang M."/>
            <person name="Wang W."/>
            <person name="Sun X."/>
            <person name="Che Y."/>
            <person name="Guo L."/>
            <person name="Liu G."/>
            <person name="Guo L."/>
            <person name="Wang C."/>
            <person name="Yin W.B."/>
            <person name="Stadler M."/>
            <person name="Zhang X."/>
            <person name="Liu X."/>
        </authorList>
    </citation>
    <scope>NUCLEOTIDE SEQUENCE [LARGE SCALE GENOMIC DNA]</scope>
    <source>
        <strain evidence="4">W106-1 / CGMCC3.15140</strain>
    </source>
</reference>
<dbReference type="InParanoid" id="W3XHK2"/>
<keyword evidence="4" id="KW-1185">Reference proteome</keyword>
<dbReference type="SUPFAM" id="SSF53335">
    <property type="entry name" value="S-adenosyl-L-methionine-dependent methyltransferases"/>
    <property type="match status" value="1"/>
</dbReference>
<protein>
    <recommendedName>
        <fullName evidence="2">Methyltransferase domain-containing protein</fullName>
    </recommendedName>
</protein>
<dbReference type="OrthoDB" id="10017101at2759"/>
<accession>W3XHK2</accession>
<dbReference type="OMA" id="LSFGTWC"/>
<evidence type="ECO:0000313" key="3">
    <source>
        <dbReference type="EMBL" id="ETS85558.1"/>
    </source>
</evidence>
<dbReference type="PANTHER" id="PTHR43591">
    <property type="entry name" value="METHYLTRANSFERASE"/>
    <property type="match status" value="1"/>
</dbReference>
<evidence type="ECO:0000256" key="1">
    <source>
        <dbReference type="ARBA" id="ARBA00038158"/>
    </source>
</evidence>
<comment type="similarity">
    <text evidence="1">Belongs to the methyltransferase superfamily. LaeA methyltransferase family.</text>
</comment>